<name>A0A495KB56_WILMA</name>
<dbReference type="EMBL" id="RBKV01000001">
    <property type="protein sequence ID" value="RKR97512.1"/>
    <property type="molecule type" value="Genomic_DNA"/>
</dbReference>
<dbReference type="Gene3D" id="3.10.450.50">
    <property type="match status" value="1"/>
</dbReference>
<protein>
    <submittedName>
        <fullName evidence="2">SnoaL-like protein</fullName>
    </submittedName>
</protein>
<accession>A0A495KB56</accession>
<feature type="domain" description="SnoaL-like" evidence="1">
    <location>
        <begin position="6"/>
        <end position="127"/>
    </location>
</feature>
<comment type="caution">
    <text evidence="2">The sequence shown here is derived from an EMBL/GenBank/DDBJ whole genome shotgun (WGS) entry which is preliminary data.</text>
</comment>
<proteinExistence type="predicted"/>
<gene>
    <name evidence="2" type="ORF">DFJ75_4391</name>
</gene>
<organism evidence="2 3">
    <name type="scientific">Williamsia marianensis</name>
    <dbReference type="NCBI Taxonomy" id="85044"/>
    <lineage>
        <taxon>Bacteria</taxon>
        <taxon>Bacillati</taxon>
        <taxon>Actinomycetota</taxon>
        <taxon>Actinomycetes</taxon>
        <taxon>Mycobacteriales</taxon>
        <taxon>Nocardiaceae</taxon>
        <taxon>Williamsia</taxon>
    </lineage>
</organism>
<dbReference type="InterPro" id="IPR037401">
    <property type="entry name" value="SnoaL-like"/>
</dbReference>
<dbReference type="AlphaFoldDB" id="A0A495KB56"/>
<evidence type="ECO:0000313" key="3">
    <source>
        <dbReference type="Proteomes" id="UP000274762"/>
    </source>
</evidence>
<dbReference type="Proteomes" id="UP000274762">
    <property type="component" value="Unassembled WGS sequence"/>
</dbReference>
<evidence type="ECO:0000313" key="2">
    <source>
        <dbReference type="EMBL" id="RKR97512.1"/>
    </source>
</evidence>
<dbReference type="SUPFAM" id="SSF54427">
    <property type="entry name" value="NTF2-like"/>
    <property type="match status" value="1"/>
</dbReference>
<dbReference type="OrthoDB" id="981191at2"/>
<dbReference type="Pfam" id="PF13577">
    <property type="entry name" value="SnoaL_4"/>
    <property type="match status" value="1"/>
</dbReference>
<reference evidence="2 3" key="1">
    <citation type="submission" date="2018-10" db="EMBL/GenBank/DDBJ databases">
        <title>Sequencing the genomes of 1000 actinobacteria strains.</title>
        <authorList>
            <person name="Klenk H.-P."/>
        </authorList>
    </citation>
    <scope>NUCLEOTIDE SEQUENCE [LARGE SCALE GENOMIC DNA]</scope>
    <source>
        <strain evidence="2 3">DSM 44343</strain>
    </source>
</reference>
<evidence type="ECO:0000259" key="1">
    <source>
        <dbReference type="Pfam" id="PF13577"/>
    </source>
</evidence>
<sequence>MIEMSVADRVDLDVLLSRYTGLGDSGRIEEFAALFTEDGVLTVAGRRFVGPDEIVAFAVQSGAAMSAITSLLPGAHHVSSRMTELVSDDSATSQSLFMFVATSGPDHWGTYRDHLIRTGDGWRFVSRSVRFTGFSPSSRVRGYVESLARS</sequence>
<dbReference type="RefSeq" id="WP_062794898.1">
    <property type="nucleotide sequence ID" value="NZ_CBCRXS010000007.1"/>
</dbReference>
<dbReference type="InterPro" id="IPR032710">
    <property type="entry name" value="NTF2-like_dom_sf"/>
</dbReference>